<feature type="non-terminal residue" evidence="1">
    <location>
        <position position="1"/>
    </location>
</feature>
<gene>
    <name evidence="1" type="ORF">AVDCRST_MAG31-1501</name>
</gene>
<protein>
    <submittedName>
        <fullName evidence="1">Uncharacterized protein</fullName>
    </submittedName>
</protein>
<feature type="non-terminal residue" evidence="1">
    <location>
        <position position="62"/>
    </location>
</feature>
<dbReference type="EMBL" id="CADCWA010000109">
    <property type="protein sequence ID" value="CAA9519739.1"/>
    <property type="molecule type" value="Genomic_DNA"/>
</dbReference>
<dbReference type="AlphaFoldDB" id="A0A6J4TD98"/>
<reference evidence="1" key="1">
    <citation type="submission" date="2020-02" db="EMBL/GenBank/DDBJ databases">
        <authorList>
            <person name="Meier V. D."/>
        </authorList>
    </citation>
    <scope>NUCLEOTIDE SEQUENCE</scope>
    <source>
        <strain evidence="1">AVDCRST_MAG31</strain>
    </source>
</reference>
<accession>A0A6J4TD98</accession>
<organism evidence="1">
    <name type="scientific">uncultured Sphingomonas sp</name>
    <dbReference type="NCBI Taxonomy" id="158754"/>
    <lineage>
        <taxon>Bacteria</taxon>
        <taxon>Pseudomonadati</taxon>
        <taxon>Pseudomonadota</taxon>
        <taxon>Alphaproteobacteria</taxon>
        <taxon>Sphingomonadales</taxon>
        <taxon>Sphingomonadaceae</taxon>
        <taxon>Sphingomonas</taxon>
        <taxon>environmental samples</taxon>
    </lineage>
</organism>
<sequence>WRAGAASTCGTASSGVSERGCTSARWASCCGGCASGACPCVRSTPAATRRCRRRSKKLRRLA</sequence>
<evidence type="ECO:0000313" key="1">
    <source>
        <dbReference type="EMBL" id="CAA9519739.1"/>
    </source>
</evidence>
<name>A0A6J4TD98_9SPHN</name>
<proteinExistence type="predicted"/>